<feature type="domain" description="Fido" evidence="9">
    <location>
        <begin position="68"/>
        <end position="208"/>
    </location>
</feature>
<protein>
    <recommendedName>
        <fullName evidence="5">protein adenylyltransferase</fullName>
        <ecNumber evidence="5">2.7.7.108</ecNumber>
    </recommendedName>
</protein>
<keyword evidence="3" id="KW-0547">Nucleotide-binding</keyword>
<evidence type="ECO:0000313" key="10">
    <source>
        <dbReference type="EMBL" id="MDY5133637.1"/>
    </source>
</evidence>
<dbReference type="InterPro" id="IPR003812">
    <property type="entry name" value="Fido"/>
</dbReference>
<proteinExistence type="predicted"/>
<evidence type="ECO:0000256" key="6">
    <source>
        <dbReference type="ARBA" id="ARBA00047939"/>
    </source>
</evidence>
<dbReference type="Proteomes" id="UP001275049">
    <property type="component" value="Unassembled WGS sequence"/>
</dbReference>
<dbReference type="RefSeq" id="WP_156825514.1">
    <property type="nucleotide sequence ID" value="NZ_JAWNGA010000015.1"/>
</dbReference>
<keyword evidence="2" id="KW-0548">Nucleotidyltransferase</keyword>
<comment type="catalytic activity">
    <reaction evidence="6">
        <text>L-threonyl-[protein] + ATP = 3-O-(5'-adenylyl)-L-threonyl-[protein] + diphosphate</text>
        <dbReference type="Rhea" id="RHEA:54292"/>
        <dbReference type="Rhea" id="RHEA-COMP:11060"/>
        <dbReference type="Rhea" id="RHEA-COMP:13847"/>
        <dbReference type="ChEBI" id="CHEBI:30013"/>
        <dbReference type="ChEBI" id="CHEBI:30616"/>
        <dbReference type="ChEBI" id="CHEBI:33019"/>
        <dbReference type="ChEBI" id="CHEBI:138113"/>
        <dbReference type="EC" id="2.7.7.108"/>
    </reaction>
</comment>
<evidence type="ECO:0000256" key="2">
    <source>
        <dbReference type="ARBA" id="ARBA00022695"/>
    </source>
</evidence>
<dbReference type="PROSITE" id="PS51459">
    <property type="entry name" value="FIDO"/>
    <property type="match status" value="1"/>
</dbReference>
<name>A0ABU5G8X7_9ACTO</name>
<dbReference type="EMBL" id="JAWNGA010000015">
    <property type="protein sequence ID" value="MDY5133637.1"/>
    <property type="molecule type" value="Genomic_DNA"/>
</dbReference>
<keyword evidence="1" id="KW-0808">Transferase</keyword>
<dbReference type="Gene3D" id="1.10.3290.10">
    <property type="entry name" value="Fido-like domain"/>
    <property type="match status" value="1"/>
</dbReference>
<dbReference type="InterPro" id="IPR036597">
    <property type="entry name" value="Fido-like_dom_sf"/>
</dbReference>
<dbReference type="Pfam" id="PF02661">
    <property type="entry name" value="Fic"/>
    <property type="match status" value="1"/>
</dbReference>
<evidence type="ECO:0000259" key="9">
    <source>
        <dbReference type="PROSITE" id="PS51459"/>
    </source>
</evidence>
<keyword evidence="4" id="KW-0067">ATP-binding</keyword>
<gene>
    <name evidence="10" type="ORF">R6G86_07775</name>
</gene>
<sequence>MSINKMNEQITNWYSYFYPETIDEAGNGVLRNIPNIKDGDILKEYEYKRTHKRQLQLLTRRDIIPQTFDLEHLKAIHAYLFQDVYEWAGKLRKVDIYKKFSSFASLTGYRPEIYMGDVHKIITSTPWKNLDTTAIAETLAIIFAYVNQAHPFREGNGRASKIFMLDVAYCAGMTLDYSLINKAEWNNASMLSGPDLGSYPPVPDSLYPIFKTILKPLPYHVLTPDDVKNTLNEKLGGIRERNSTLKNPSVNLDRKHGNML</sequence>
<dbReference type="PANTHER" id="PTHR39560">
    <property type="entry name" value="PROTEIN ADENYLYLTRANSFERASE FIC-RELATED"/>
    <property type="match status" value="1"/>
</dbReference>
<dbReference type="SUPFAM" id="SSF140931">
    <property type="entry name" value="Fic-like"/>
    <property type="match status" value="1"/>
</dbReference>
<comment type="catalytic activity">
    <reaction evidence="7">
        <text>L-tyrosyl-[protein] + ATP = O-(5'-adenylyl)-L-tyrosyl-[protein] + diphosphate</text>
        <dbReference type="Rhea" id="RHEA:54288"/>
        <dbReference type="Rhea" id="RHEA-COMP:10136"/>
        <dbReference type="Rhea" id="RHEA-COMP:13846"/>
        <dbReference type="ChEBI" id="CHEBI:30616"/>
        <dbReference type="ChEBI" id="CHEBI:33019"/>
        <dbReference type="ChEBI" id="CHEBI:46858"/>
        <dbReference type="ChEBI" id="CHEBI:83624"/>
        <dbReference type="EC" id="2.7.7.108"/>
    </reaction>
</comment>
<evidence type="ECO:0000313" key="11">
    <source>
        <dbReference type="Proteomes" id="UP001275049"/>
    </source>
</evidence>
<feature type="region of interest" description="Disordered" evidence="8">
    <location>
        <begin position="240"/>
        <end position="260"/>
    </location>
</feature>
<evidence type="ECO:0000256" key="1">
    <source>
        <dbReference type="ARBA" id="ARBA00022679"/>
    </source>
</evidence>
<evidence type="ECO:0000256" key="7">
    <source>
        <dbReference type="ARBA" id="ARBA00048696"/>
    </source>
</evidence>
<organism evidence="10 11">
    <name type="scientific">Actinotignum urinale</name>
    <dbReference type="NCBI Taxonomy" id="190146"/>
    <lineage>
        <taxon>Bacteria</taxon>
        <taxon>Bacillati</taxon>
        <taxon>Actinomycetota</taxon>
        <taxon>Actinomycetes</taxon>
        <taxon>Actinomycetales</taxon>
        <taxon>Actinomycetaceae</taxon>
        <taxon>Actinotignum</taxon>
    </lineage>
</organism>
<dbReference type="PANTHER" id="PTHR39560:SF1">
    <property type="entry name" value="PROTEIN ADENYLYLTRANSFERASE FIC-RELATED"/>
    <property type="match status" value="1"/>
</dbReference>
<comment type="caution">
    <text evidence="10">The sequence shown here is derived from an EMBL/GenBank/DDBJ whole genome shotgun (WGS) entry which is preliminary data.</text>
</comment>
<evidence type="ECO:0000256" key="4">
    <source>
        <dbReference type="ARBA" id="ARBA00022840"/>
    </source>
</evidence>
<evidence type="ECO:0000256" key="3">
    <source>
        <dbReference type="ARBA" id="ARBA00022741"/>
    </source>
</evidence>
<evidence type="ECO:0000256" key="5">
    <source>
        <dbReference type="ARBA" id="ARBA00034531"/>
    </source>
</evidence>
<accession>A0ABU5G8X7</accession>
<reference evidence="10 11" key="1">
    <citation type="submission" date="2023-10" db="EMBL/GenBank/DDBJ databases">
        <title>Whole Genome based description of the genera Actinobaculum and Actinotignum reveals a complex phylogenetic relationship within the species included in the genus Actinotignum.</title>
        <authorList>
            <person name="Jensen C.S."/>
            <person name="Dargis R."/>
            <person name="Kemp M."/>
            <person name="Christensen J.J."/>
        </authorList>
    </citation>
    <scope>NUCLEOTIDE SEQUENCE [LARGE SCALE GENOMIC DNA]</scope>
    <source>
        <strain evidence="10 11">SLA_B974</strain>
    </source>
</reference>
<dbReference type="EC" id="2.7.7.108" evidence="5"/>
<keyword evidence="11" id="KW-1185">Reference proteome</keyword>
<evidence type="ECO:0000256" key="8">
    <source>
        <dbReference type="SAM" id="MobiDB-lite"/>
    </source>
</evidence>